<accession>A0A381YJY3</accession>
<dbReference type="PROSITE" id="PS00585">
    <property type="entry name" value="RIBOSOMAL_S5"/>
    <property type="match status" value="1"/>
</dbReference>
<dbReference type="FunFam" id="3.30.230.10:FF:000002">
    <property type="entry name" value="30S ribosomal protein S5"/>
    <property type="match status" value="1"/>
</dbReference>
<gene>
    <name evidence="7" type="ORF">METZ01_LOCUS130232</name>
</gene>
<dbReference type="InterPro" id="IPR000851">
    <property type="entry name" value="Ribosomal_uS5"/>
</dbReference>
<evidence type="ECO:0000313" key="7">
    <source>
        <dbReference type="EMBL" id="SVA77378.1"/>
    </source>
</evidence>
<dbReference type="NCBIfam" id="TIGR01021">
    <property type="entry name" value="rpsE_bact"/>
    <property type="match status" value="1"/>
</dbReference>
<dbReference type="InterPro" id="IPR020568">
    <property type="entry name" value="Ribosomal_Su5_D2-typ_SF"/>
</dbReference>
<dbReference type="GO" id="GO:0003735">
    <property type="term" value="F:structural constituent of ribosome"/>
    <property type="evidence" value="ECO:0007669"/>
    <property type="project" value="InterPro"/>
</dbReference>
<protein>
    <recommendedName>
        <fullName evidence="6">S5 DRBM domain-containing protein</fullName>
    </recommendedName>
</protein>
<dbReference type="Pfam" id="PF03719">
    <property type="entry name" value="Ribosomal_S5_C"/>
    <property type="match status" value="1"/>
</dbReference>
<dbReference type="InterPro" id="IPR014721">
    <property type="entry name" value="Ribsml_uS5_D2-typ_fold_subgr"/>
</dbReference>
<dbReference type="InterPro" id="IPR013810">
    <property type="entry name" value="Ribosomal_uS5_N"/>
</dbReference>
<dbReference type="GO" id="GO:0006412">
    <property type="term" value="P:translation"/>
    <property type="evidence" value="ECO:0007669"/>
    <property type="project" value="InterPro"/>
</dbReference>
<feature type="non-terminal residue" evidence="7">
    <location>
        <position position="1"/>
    </location>
</feature>
<reference evidence="7" key="1">
    <citation type="submission" date="2018-05" db="EMBL/GenBank/DDBJ databases">
        <authorList>
            <person name="Lanie J.A."/>
            <person name="Ng W.-L."/>
            <person name="Kazmierczak K.M."/>
            <person name="Andrzejewski T.M."/>
            <person name="Davidsen T.M."/>
            <person name="Wayne K.J."/>
            <person name="Tettelin H."/>
            <person name="Glass J.I."/>
            <person name="Rusch D."/>
            <person name="Podicherti R."/>
            <person name="Tsui H.-C.T."/>
            <person name="Winkler M.E."/>
        </authorList>
    </citation>
    <scope>NUCLEOTIDE SEQUENCE</scope>
</reference>
<dbReference type="FunFam" id="3.30.160.20:FF:000001">
    <property type="entry name" value="30S ribosomal protein S5"/>
    <property type="match status" value="1"/>
</dbReference>
<dbReference type="GO" id="GO:0015935">
    <property type="term" value="C:small ribosomal subunit"/>
    <property type="evidence" value="ECO:0007669"/>
    <property type="project" value="InterPro"/>
</dbReference>
<comment type="similarity">
    <text evidence="1">Belongs to the universal ribosomal protein uS5 family.</text>
</comment>
<dbReference type="PANTHER" id="PTHR48277:SF1">
    <property type="entry name" value="MITOCHONDRIAL RIBOSOMAL PROTEIN S5"/>
    <property type="match status" value="1"/>
</dbReference>
<evidence type="ECO:0000256" key="1">
    <source>
        <dbReference type="ARBA" id="ARBA00008945"/>
    </source>
</evidence>
<dbReference type="PANTHER" id="PTHR48277">
    <property type="entry name" value="MITOCHONDRIAL RIBOSOMAL PROTEIN S5"/>
    <property type="match status" value="1"/>
</dbReference>
<feature type="domain" description="S5 DRBM" evidence="6">
    <location>
        <begin position="11"/>
        <end position="74"/>
    </location>
</feature>
<name>A0A381YJY3_9ZZZZ</name>
<keyword evidence="5" id="KW-0687">Ribonucleoprotein</keyword>
<dbReference type="AlphaFoldDB" id="A0A381YJY3"/>
<sequence>VAENNSEKNGLIEKVIRVNRVAKVVKGGRRFSFSALVVVGDGHGKVGLGLGKANEVVEAIRKAVEQATVNMRKINMQGTSIPYVTTSRFGSGKVLMKPADKGHGIIAAGAVRAVMEAAGIMDISVKCLGSRNPNNLVRSTLNGLYNLRSNEWTAKARGKDINYINEQ</sequence>
<dbReference type="Pfam" id="PF00333">
    <property type="entry name" value="Ribosomal_S5"/>
    <property type="match status" value="1"/>
</dbReference>
<dbReference type="Gene3D" id="3.30.160.20">
    <property type="match status" value="1"/>
</dbReference>
<keyword evidence="3" id="KW-0694">RNA-binding</keyword>
<dbReference type="InterPro" id="IPR005324">
    <property type="entry name" value="Ribosomal_uS5_C"/>
</dbReference>
<keyword evidence="4" id="KW-0689">Ribosomal protein</keyword>
<evidence type="ECO:0000256" key="2">
    <source>
        <dbReference type="ARBA" id="ARBA00022730"/>
    </source>
</evidence>
<dbReference type="PROSITE" id="PS50881">
    <property type="entry name" value="S5_DSRBD"/>
    <property type="match status" value="1"/>
</dbReference>
<dbReference type="HAMAP" id="MF_01307_B">
    <property type="entry name" value="Ribosomal_uS5_B"/>
    <property type="match status" value="1"/>
</dbReference>
<dbReference type="GO" id="GO:0005737">
    <property type="term" value="C:cytoplasm"/>
    <property type="evidence" value="ECO:0007669"/>
    <property type="project" value="UniProtKB-ARBA"/>
</dbReference>
<dbReference type="GO" id="GO:0042254">
    <property type="term" value="P:ribosome biogenesis"/>
    <property type="evidence" value="ECO:0007669"/>
    <property type="project" value="UniProtKB-ARBA"/>
</dbReference>
<keyword evidence="2" id="KW-0699">rRNA-binding</keyword>
<dbReference type="SUPFAM" id="SSF54768">
    <property type="entry name" value="dsRNA-binding domain-like"/>
    <property type="match status" value="1"/>
</dbReference>
<evidence type="ECO:0000259" key="6">
    <source>
        <dbReference type="PROSITE" id="PS50881"/>
    </source>
</evidence>
<dbReference type="EMBL" id="UINC01018424">
    <property type="protein sequence ID" value="SVA77378.1"/>
    <property type="molecule type" value="Genomic_DNA"/>
</dbReference>
<dbReference type="InterPro" id="IPR018192">
    <property type="entry name" value="Ribosomal_uS5_N_CS"/>
</dbReference>
<dbReference type="Gene3D" id="3.30.230.10">
    <property type="match status" value="1"/>
</dbReference>
<dbReference type="GO" id="GO:0019843">
    <property type="term" value="F:rRNA binding"/>
    <property type="evidence" value="ECO:0007669"/>
    <property type="project" value="UniProtKB-KW"/>
</dbReference>
<organism evidence="7">
    <name type="scientific">marine metagenome</name>
    <dbReference type="NCBI Taxonomy" id="408172"/>
    <lineage>
        <taxon>unclassified sequences</taxon>
        <taxon>metagenomes</taxon>
        <taxon>ecological metagenomes</taxon>
    </lineage>
</organism>
<dbReference type="InterPro" id="IPR005712">
    <property type="entry name" value="Ribosomal_uS5_bac-type"/>
</dbReference>
<proteinExistence type="inferred from homology"/>
<evidence type="ECO:0000256" key="3">
    <source>
        <dbReference type="ARBA" id="ARBA00022884"/>
    </source>
</evidence>
<evidence type="ECO:0000256" key="5">
    <source>
        <dbReference type="ARBA" id="ARBA00023274"/>
    </source>
</evidence>
<evidence type="ECO:0000256" key="4">
    <source>
        <dbReference type="ARBA" id="ARBA00022980"/>
    </source>
</evidence>
<dbReference type="SUPFAM" id="SSF54211">
    <property type="entry name" value="Ribosomal protein S5 domain 2-like"/>
    <property type="match status" value="1"/>
</dbReference>